<dbReference type="GeneID" id="18913500"/>
<dbReference type="EMBL" id="JH930480">
    <property type="protein sequence ID" value="EKM49842.1"/>
    <property type="molecule type" value="Genomic_DNA"/>
</dbReference>
<proteinExistence type="predicted"/>
<dbReference type="InParanoid" id="K5WI08"/>
<dbReference type="AlphaFoldDB" id="K5WI08"/>
<gene>
    <name evidence="1" type="ORF">PHACADRAFT_214363</name>
</gene>
<dbReference type="RefSeq" id="XP_007401893.1">
    <property type="nucleotide sequence ID" value="XM_007401831.1"/>
</dbReference>
<accession>K5WI08</accession>
<organism evidence="1 2">
    <name type="scientific">Phanerochaete carnosa (strain HHB-10118-sp)</name>
    <name type="common">White-rot fungus</name>
    <name type="synonym">Peniophora carnosa</name>
    <dbReference type="NCBI Taxonomy" id="650164"/>
    <lineage>
        <taxon>Eukaryota</taxon>
        <taxon>Fungi</taxon>
        <taxon>Dikarya</taxon>
        <taxon>Basidiomycota</taxon>
        <taxon>Agaricomycotina</taxon>
        <taxon>Agaricomycetes</taxon>
        <taxon>Polyporales</taxon>
        <taxon>Phanerochaetaceae</taxon>
        <taxon>Phanerochaete</taxon>
    </lineage>
</organism>
<dbReference type="Proteomes" id="UP000008370">
    <property type="component" value="Unassembled WGS sequence"/>
</dbReference>
<name>K5WI08_PHACS</name>
<reference evidence="1 2" key="1">
    <citation type="journal article" date="2012" name="BMC Genomics">
        <title>Comparative genomics of the white-rot fungi, Phanerochaete carnosa and P. chrysosporium, to elucidate the genetic basis of the distinct wood types they colonize.</title>
        <authorList>
            <person name="Suzuki H."/>
            <person name="MacDonald J."/>
            <person name="Syed K."/>
            <person name="Salamov A."/>
            <person name="Hori C."/>
            <person name="Aerts A."/>
            <person name="Henrissat B."/>
            <person name="Wiebenga A."/>
            <person name="vanKuyk P.A."/>
            <person name="Barry K."/>
            <person name="Lindquist E."/>
            <person name="LaButti K."/>
            <person name="Lapidus A."/>
            <person name="Lucas S."/>
            <person name="Coutinho P."/>
            <person name="Gong Y."/>
            <person name="Samejima M."/>
            <person name="Mahadevan R."/>
            <person name="Abou-Zaid M."/>
            <person name="de Vries R.P."/>
            <person name="Igarashi K."/>
            <person name="Yadav J.S."/>
            <person name="Grigoriev I.V."/>
            <person name="Master E.R."/>
        </authorList>
    </citation>
    <scope>NUCLEOTIDE SEQUENCE [LARGE SCALE GENOMIC DNA]</scope>
    <source>
        <strain evidence="1 2">HHB-10118-sp</strain>
    </source>
</reference>
<dbReference type="HOGENOM" id="CLU_1619605_0_0_1"/>
<evidence type="ECO:0000313" key="2">
    <source>
        <dbReference type="Proteomes" id="UP000008370"/>
    </source>
</evidence>
<dbReference type="OrthoDB" id="2942743at2759"/>
<dbReference type="KEGG" id="pco:PHACADRAFT_214363"/>
<keyword evidence="2" id="KW-1185">Reference proteome</keyword>
<protein>
    <submittedName>
        <fullName evidence="1">Uncharacterized protein</fullName>
    </submittedName>
</protein>
<sequence length="164" mass="18003">MARTAGKHQWPPANTGGYRWRLANAEVASHGLITHGIVQRALGLPRLVIARKRVHRHWGQPSAPISSFLASYVPTPFFLLLTFGYKLIYQTKMVALDDMDFSHVNVDDDAQRDPDYASPLAKVLGWLPVSWGPSALTPPPYIPQTCGNTPQVDAQSAQVTCVTG</sequence>
<evidence type="ECO:0000313" key="1">
    <source>
        <dbReference type="EMBL" id="EKM49842.1"/>
    </source>
</evidence>